<dbReference type="PATRIC" id="fig|999415.3.peg.1503"/>
<name>M2ND13_9FIRM</name>
<dbReference type="PROSITE" id="PS00383">
    <property type="entry name" value="TYR_PHOSPHATASE_1"/>
    <property type="match status" value="1"/>
</dbReference>
<dbReference type="PANTHER" id="PTHR31126">
    <property type="entry name" value="TYROSINE-PROTEIN PHOSPHATASE"/>
    <property type="match status" value="1"/>
</dbReference>
<dbReference type="InterPro" id="IPR000387">
    <property type="entry name" value="Tyr_Pase_dom"/>
</dbReference>
<dbReference type="GO" id="GO:0004721">
    <property type="term" value="F:phosphoprotein phosphatase activity"/>
    <property type="evidence" value="ECO:0007669"/>
    <property type="project" value="InterPro"/>
</dbReference>
<evidence type="ECO:0000313" key="4">
    <source>
        <dbReference type="Proteomes" id="UP000011758"/>
    </source>
</evidence>
<dbReference type="RefSeq" id="WP_004803612.1">
    <property type="nucleotide sequence ID" value="NZ_KB446649.1"/>
</dbReference>
<reference evidence="3 4" key="1">
    <citation type="submission" date="2013-02" db="EMBL/GenBank/DDBJ databases">
        <title>The Genome Sequence of Lactobacillus catenaformis F0143.</title>
        <authorList>
            <consortium name="The Broad Institute Genome Sequencing Platform"/>
            <person name="Earl A."/>
            <person name="Ward D."/>
            <person name="Feldgarden M."/>
            <person name="Gevers D."/>
            <person name="Izard J."/>
            <person name="Blanton J.M."/>
            <person name="Mathney J."/>
            <person name="Dewhirst F.E."/>
            <person name="Young S.K."/>
            <person name="Zeng Q."/>
            <person name="Gargeya S."/>
            <person name="Fitzgerald M."/>
            <person name="Haas B."/>
            <person name="Abouelleil A."/>
            <person name="Alvarado L."/>
            <person name="Arachchi H.M."/>
            <person name="Berlin A."/>
            <person name="Chapman S.B."/>
            <person name="Gearin G."/>
            <person name="Goldberg J."/>
            <person name="Griggs A."/>
            <person name="Gujja S."/>
            <person name="Hansen M."/>
            <person name="Heiman D."/>
            <person name="Howarth C."/>
            <person name="Larimer J."/>
            <person name="Lui A."/>
            <person name="MacDonald P.J.P."/>
            <person name="McCowen C."/>
            <person name="Montmayeur A."/>
            <person name="Murphy C."/>
            <person name="Neiman D."/>
            <person name="Pearson M."/>
            <person name="Priest M."/>
            <person name="Roberts A."/>
            <person name="Saif S."/>
            <person name="Shea T."/>
            <person name="Sisk P."/>
            <person name="Stolte C."/>
            <person name="Sykes S."/>
            <person name="Wortman J."/>
            <person name="Nusbaum C."/>
            <person name="Birren B."/>
        </authorList>
    </citation>
    <scope>NUCLEOTIDE SEQUENCE [LARGE SCALE GENOMIC DNA]</scope>
    <source>
        <strain evidence="3 4">OT 569</strain>
    </source>
</reference>
<accession>M2ND13</accession>
<dbReference type="EMBL" id="AGEJ01000024">
    <property type="protein sequence ID" value="EMD16073.1"/>
    <property type="molecule type" value="Genomic_DNA"/>
</dbReference>
<dbReference type="Pfam" id="PF13350">
    <property type="entry name" value="Y_phosphatase3"/>
    <property type="match status" value="1"/>
</dbReference>
<comment type="caution">
    <text evidence="3">The sequence shown here is derived from an EMBL/GenBank/DDBJ whole genome shotgun (WGS) entry which is preliminary data.</text>
</comment>
<evidence type="ECO:0000259" key="2">
    <source>
        <dbReference type="PROSITE" id="PS50056"/>
    </source>
</evidence>
<proteinExistence type="inferred from homology"/>
<dbReference type="STRING" id="999415.HMPREF9943_01476"/>
<dbReference type="eggNOG" id="COG2365">
    <property type="taxonomic scope" value="Bacteria"/>
</dbReference>
<protein>
    <recommendedName>
        <fullName evidence="2">Tyrosine specific protein phosphatases domain-containing protein</fullName>
    </recommendedName>
</protein>
<dbReference type="PANTHER" id="PTHR31126:SF1">
    <property type="entry name" value="TYROSINE SPECIFIC PROTEIN PHOSPHATASES DOMAIN-CONTAINING PROTEIN"/>
    <property type="match status" value="1"/>
</dbReference>
<sequence>MEIISKRSIFKIDEICRGYALTKALAELTVNDNEQICYILCDWKKESPDYLVFSATYHSVYDLSLFEYSDSDYLTYLRDQGEFFINVDGIEKSRYYSFYKLVLKEVTDLLKKHHYYLDKYDNMWSLYENNIDLSKIRKEINFRELGNLKTADQRRIKNHLFYRSAGLHLLNNQEKEILDQLHLDTVLDLRSQKEIDRHPDPSGSYIYSHISALTDENGNDVSFEPHDIVRYIIKTPKKKLFKDFYKILVFSNKSYQYMFDCLKENKVPFLFHCSAGKDRTGVAACLLLLALGVNKETIIEDYLQTNEYRKELIDKKMQKYYFMNHLIPQLKYIHMISEGVLREGIETVFLLIEEKYDSYEDFFEQEYGLTVKDLDQLKEKYLY</sequence>
<feature type="domain" description="Tyrosine specific protein phosphatases" evidence="2">
    <location>
        <begin position="242"/>
        <end position="320"/>
    </location>
</feature>
<comment type="similarity">
    <text evidence="1">Belongs to the protein-tyrosine phosphatase family.</text>
</comment>
<gene>
    <name evidence="3" type="ORF">HMPREF9943_01476</name>
</gene>
<dbReference type="PROSITE" id="PS50056">
    <property type="entry name" value="TYR_PHOSPHATASE_2"/>
    <property type="match status" value="1"/>
</dbReference>
<dbReference type="AlphaFoldDB" id="M2ND13"/>
<dbReference type="InterPro" id="IPR026893">
    <property type="entry name" value="Tyr/Ser_Pase_IphP-type"/>
</dbReference>
<dbReference type="InterPro" id="IPR016130">
    <property type="entry name" value="Tyr_Pase_AS"/>
</dbReference>
<dbReference type="Proteomes" id="UP000011758">
    <property type="component" value="Unassembled WGS sequence"/>
</dbReference>
<dbReference type="SUPFAM" id="SSF52799">
    <property type="entry name" value="(Phosphotyrosine protein) phosphatases II"/>
    <property type="match status" value="1"/>
</dbReference>
<evidence type="ECO:0000313" key="3">
    <source>
        <dbReference type="EMBL" id="EMD16073.1"/>
    </source>
</evidence>
<dbReference type="OrthoDB" id="1188001at2"/>
<dbReference type="Gene3D" id="3.90.190.10">
    <property type="entry name" value="Protein tyrosine phosphatase superfamily"/>
    <property type="match status" value="1"/>
</dbReference>
<evidence type="ECO:0000256" key="1">
    <source>
        <dbReference type="ARBA" id="ARBA00009580"/>
    </source>
</evidence>
<organism evidence="3 4">
    <name type="scientific">Eggerthia catenaformis OT 569 = DSM 20559</name>
    <dbReference type="NCBI Taxonomy" id="999415"/>
    <lineage>
        <taxon>Bacteria</taxon>
        <taxon>Bacillati</taxon>
        <taxon>Bacillota</taxon>
        <taxon>Erysipelotrichia</taxon>
        <taxon>Erysipelotrichales</taxon>
        <taxon>Coprobacillaceae</taxon>
        <taxon>Eggerthia</taxon>
    </lineage>
</organism>
<dbReference type="InterPro" id="IPR029021">
    <property type="entry name" value="Prot-tyrosine_phosphatase-like"/>
</dbReference>
<dbReference type="BioCyc" id="ECAT999415-HMP:GTTI-1520-MONOMER"/>
<keyword evidence="4" id="KW-1185">Reference proteome</keyword>